<dbReference type="Pfam" id="PF00561">
    <property type="entry name" value="Abhydrolase_1"/>
    <property type="match status" value="1"/>
</dbReference>
<accession>A0A2T0T2F5</accession>
<dbReference type="SUPFAM" id="SSF53474">
    <property type="entry name" value="alpha/beta-Hydrolases"/>
    <property type="match status" value="1"/>
</dbReference>
<dbReference type="PANTHER" id="PTHR43433:SF5">
    <property type="entry name" value="AB HYDROLASE-1 DOMAIN-CONTAINING PROTEIN"/>
    <property type="match status" value="1"/>
</dbReference>
<feature type="region of interest" description="Disordered" evidence="1">
    <location>
        <begin position="1"/>
        <end position="24"/>
    </location>
</feature>
<name>A0A2T0T2F5_9PSEU</name>
<gene>
    <name evidence="3" type="ORF">CLV43_107423</name>
</gene>
<dbReference type="RefSeq" id="WP_106189730.1">
    <property type="nucleotide sequence ID" value="NZ_PVTF01000007.1"/>
</dbReference>
<proteinExistence type="predicted"/>
<reference evidence="3 4" key="1">
    <citation type="submission" date="2018-03" db="EMBL/GenBank/DDBJ databases">
        <title>Genomic Encyclopedia of Archaeal and Bacterial Type Strains, Phase II (KMG-II): from individual species to whole genera.</title>
        <authorList>
            <person name="Goeker M."/>
        </authorList>
    </citation>
    <scope>NUCLEOTIDE SEQUENCE [LARGE SCALE GENOMIC DNA]</scope>
    <source>
        <strain evidence="3 4">DSM 44720</strain>
    </source>
</reference>
<dbReference type="Gene3D" id="3.40.50.1820">
    <property type="entry name" value="alpha/beta hydrolase"/>
    <property type="match status" value="1"/>
</dbReference>
<keyword evidence="4" id="KW-1185">Reference proteome</keyword>
<evidence type="ECO:0000259" key="2">
    <source>
        <dbReference type="Pfam" id="PF00561"/>
    </source>
</evidence>
<dbReference type="GO" id="GO:0046503">
    <property type="term" value="P:glycerolipid catabolic process"/>
    <property type="evidence" value="ECO:0007669"/>
    <property type="project" value="TreeGrafter"/>
</dbReference>
<evidence type="ECO:0000313" key="4">
    <source>
        <dbReference type="Proteomes" id="UP000239494"/>
    </source>
</evidence>
<sequence length="332" mass="34567">MAEITSASSGSAARRAGSSSTRVRSAAAFHRPGVHFRQQARRPTVTHVDEALSSGERLHGINGVELCVETFGRPGDPAVLLVAGAAASMLWWEAELCERIAAHGRFVVRYDHRDTGRSTSYPPGRPGYAFTDLTADALGVLSAVGVERGHLVCQSMFGGIGLIAGVDHPERVASLVFVSTSTGGPDLPPPSADLAAHSPAQPDPADHAAVVDYVVASAKAYSGGSPHFDETAVRALVERDVARANDIASTLANHYAADFDGPASGGFGDITAPTLVVHGGLDPVFPLPHGEALRDAVPGAELLVLEGAGHDLPKALWDVLVPALVRHTAEDR</sequence>
<organism evidence="3 4">
    <name type="scientific">Umezawaea tangerina</name>
    <dbReference type="NCBI Taxonomy" id="84725"/>
    <lineage>
        <taxon>Bacteria</taxon>
        <taxon>Bacillati</taxon>
        <taxon>Actinomycetota</taxon>
        <taxon>Actinomycetes</taxon>
        <taxon>Pseudonocardiales</taxon>
        <taxon>Pseudonocardiaceae</taxon>
        <taxon>Umezawaea</taxon>
    </lineage>
</organism>
<dbReference type="GO" id="GO:0004806">
    <property type="term" value="F:triacylglycerol lipase activity"/>
    <property type="evidence" value="ECO:0007669"/>
    <property type="project" value="TreeGrafter"/>
</dbReference>
<dbReference type="EMBL" id="PVTF01000007">
    <property type="protein sequence ID" value="PRY39836.1"/>
    <property type="molecule type" value="Genomic_DNA"/>
</dbReference>
<comment type="caution">
    <text evidence="3">The sequence shown here is derived from an EMBL/GenBank/DDBJ whole genome shotgun (WGS) entry which is preliminary data.</text>
</comment>
<dbReference type="Proteomes" id="UP000239494">
    <property type="component" value="Unassembled WGS sequence"/>
</dbReference>
<dbReference type="OrthoDB" id="8957634at2"/>
<dbReference type="PANTHER" id="PTHR43433">
    <property type="entry name" value="HYDROLASE, ALPHA/BETA FOLD FAMILY PROTEIN"/>
    <property type="match status" value="1"/>
</dbReference>
<dbReference type="InterPro" id="IPR029058">
    <property type="entry name" value="AB_hydrolase_fold"/>
</dbReference>
<evidence type="ECO:0000313" key="3">
    <source>
        <dbReference type="EMBL" id="PRY39836.1"/>
    </source>
</evidence>
<dbReference type="PRINTS" id="PR00111">
    <property type="entry name" value="ABHYDROLASE"/>
</dbReference>
<dbReference type="AlphaFoldDB" id="A0A2T0T2F5"/>
<feature type="domain" description="AB hydrolase-1" evidence="2">
    <location>
        <begin position="77"/>
        <end position="311"/>
    </location>
</feature>
<dbReference type="InterPro" id="IPR050471">
    <property type="entry name" value="AB_hydrolase"/>
</dbReference>
<protein>
    <submittedName>
        <fullName evidence="3">Pimeloyl-ACP methyl ester carboxylesterase</fullName>
    </submittedName>
</protein>
<evidence type="ECO:0000256" key="1">
    <source>
        <dbReference type="SAM" id="MobiDB-lite"/>
    </source>
</evidence>
<dbReference type="InterPro" id="IPR000073">
    <property type="entry name" value="AB_hydrolase_1"/>
</dbReference>